<evidence type="ECO:0008006" key="5">
    <source>
        <dbReference type="Google" id="ProtNLM"/>
    </source>
</evidence>
<reference evidence="3" key="1">
    <citation type="submission" date="2023-07" db="EMBL/GenBank/DDBJ databases">
        <authorList>
            <consortium name="CYATHOMIX"/>
        </authorList>
    </citation>
    <scope>NUCLEOTIDE SEQUENCE</scope>
    <source>
        <strain evidence="3">N/A</strain>
    </source>
</reference>
<evidence type="ECO:0000313" key="3">
    <source>
        <dbReference type="EMBL" id="CAJ0598211.1"/>
    </source>
</evidence>
<dbReference type="Proteomes" id="UP001176961">
    <property type="component" value="Unassembled WGS sequence"/>
</dbReference>
<accession>A0AA36GU58</accession>
<dbReference type="AlphaFoldDB" id="A0AA36GU58"/>
<dbReference type="InterPro" id="IPR005026">
    <property type="entry name" value="SAPAP"/>
</dbReference>
<keyword evidence="4" id="KW-1185">Reference proteome</keyword>
<feature type="region of interest" description="Disordered" evidence="2">
    <location>
        <begin position="27"/>
        <end position="49"/>
    </location>
</feature>
<dbReference type="GO" id="GO:0023052">
    <property type="term" value="P:signaling"/>
    <property type="evidence" value="ECO:0007669"/>
    <property type="project" value="InterPro"/>
</dbReference>
<evidence type="ECO:0000256" key="1">
    <source>
        <dbReference type="ARBA" id="ARBA00008839"/>
    </source>
</evidence>
<organism evidence="3 4">
    <name type="scientific">Cylicocyclus nassatus</name>
    <name type="common">Nematode worm</name>
    <dbReference type="NCBI Taxonomy" id="53992"/>
    <lineage>
        <taxon>Eukaryota</taxon>
        <taxon>Metazoa</taxon>
        <taxon>Ecdysozoa</taxon>
        <taxon>Nematoda</taxon>
        <taxon>Chromadorea</taxon>
        <taxon>Rhabditida</taxon>
        <taxon>Rhabditina</taxon>
        <taxon>Rhabditomorpha</taxon>
        <taxon>Strongyloidea</taxon>
        <taxon>Strongylidae</taxon>
        <taxon>Cylicocyclus</taxon>
    </lineage>
</organism>
<protein>
    <recommendedName>
        <fullName evidence="5">Guanylate-kinase-associated protein</fullName>
    </recommendedName>
</protein>
<proteinExistence type="inferred from homology"/>
<feature type="compositionally biased region" description="Basic and acidic residues" evidence="2">
    <location>
        <begin position="40"/>
        <end position="49"/>
    </location>
</feature>
<dbReference type="PANTHER" id="PTHR12353">
    <property type="entry name" value="DISKS LARGE-ASSOCIATED PROTEIN DAP SAP90/PSD-95-ASSOCIATED PROTEIN"/>
    <property type="match status" value="1"/>
</dbReference>
<dbReference type="PANTHER" id="PTHR12353:SF31">
    <property type="entry name" value="LD44824P"/>
    <property type="match status" value="1"/>
</dbReference>
<dbReference type="EMBL" id="CATQJL010000223">
    <property type="protein sequence ID" value="CAJ0598211.1"/>
    <property type="molecule type" value="Genomic_DNA"/>
</dbReference>
<name>A0AA36GU58_CYLNA</name>
<comment type="similarity">
    <text evidence="1">Belongs to the SAPAP family.</text>
</comment>
<sequence>MPVEERKARGSPVGNFFAKLGRRVRSKSPAVTRLVTTETPKGKDKRGGTIDVLCKDHELDGFEATQSPHRFGTIISRLSRRKSKKSEKEENHVLSPECETISVPQQNFGTPRPAISENDLRHVTLRRGTDLDLTPLAGVSQFMSEDNLASAECGTPAYRTPSYIRVSCALSGYTKTPRHLESSAARAMGRSLVERRLGLFDTSMSPRNDNNDKEPRFGRSPLAMGASLSTPSPVRALIGQFDRLQLCSKDKDDVEKENTEPIKHQNIQQTIVTQPAPTSIFISDYIEKPPLPVAKSPVPVAETPPEVKEKERIKAEEITCELQPSPTPPKKADMRTGEDFSQLLESVRSRLQASTNQVLAELEEIEGMPEEAATSIRMAAGKAQLLTRKKLSKFEELVKKNLNPVEGDPQPATLDDLEGYWALVEIELQDIDECFAKVDAYRKGGWQVREPEETEQTILAASNNNNNVPKKRMAPVRPAAPPVDPAEKAKQLEKQKAAAEMRRKALAEAKQRARAAQQAQKQQAEEKNSTDASPEVLMVL</sequence>
<evidence type="ECO:0000256" key="2">
    <source>
        <dbReference type="SAM" id="MobiDB-lite"/>
    </source>
</evidence>
<comment type="caution">
    <text evidence="3">The sequence shown here is derived from an EMBL/GenBank/DDBJ whole genome shotgun (WGS) entry which is preliminary data.</text>
</comment>
<dbReference type="Pfam" id="PF03359">
    <property type="entry name" value="GKAP"/>
    <property type="match status" value="1"/>
</dbReference>
<feature type="region of interest" description="Disordered" evidence="2">
    <location>
        <begin position="460"/>
        <end position="540"/>
    </location>
</feature>
<feature type="compositionally biased region" description="Basic and acidic residues" evidence="2">
    <location>
        <begin position="485"/>
        <end position="511"/>
    </location>
</feature>
<gene>
    <name evidence="3" type="ORF">CYNAS_LOCUS10194</name>
</gene>
<evidence type="ECO:0000313" key="4">
    <source>
        <dbReference type="Proteomes" id="UP001176961"/>
    </source>
</evidence>
<dbReference type="GO" id="GO:0099572">
    <property type="term" value="C:postsynaptic specialization"/>
    <property type="evidence" value="ECO:0007669"/>
    <property type="project" value="TreeGrafter"/>
</dbReference>
<dbReference type="GO" id="GO:0098978">
    <property type="term" value="C:glutamatergic synapse"/>
    <property type="evidence" value="ECO:0007669"/>
    <property type="project" value="TreeGrafter"/>
</dbReference>
<dbReference type="GO" id="GO:0060090">
    <property type="term" value="F:molecular adaptor activity"/>
    <property type="evidence" value="ECO:0007669"/>
    <property type="project" value="TreeGrafter"/>
</dbReference>